<keyword evidence="4" id="KW-0413">Isomerase</keyword>
<keyword evidence="3" id="KW-0697">Rotamase</keyword>
<dbReference type="GO" id="GO:0003755">
    <property type="term" value="F:peptidyl-prolyl cis-trans isomerase activity"/>
    <property type="evidence" value="ECO:0007669"/>
    <property type="project" value="UniProtKB-KW"/>
</dbReference>
<dbReference type="PANTHER" id="PTHR43811">
    <property type="entry name" value="FKBP-TYPE PEPTIDYL-PROLYL CIS-TRANS ISOMERASE FKPA"/>
    <property type="match status" value="1"/>
</dbReference>
<feature type="domain" description="PPIase FKBP-type" evidence="6">
    <location>
        <begin position="75"/>
        <end position="163"/>
    </location>
</feature>
<evidence type="ECO:0000256" key="2">
    <source>
        <dbReference type="ARBA" id="ARBA00013194"/>
    </source>
</evidence>
<dbReference type="PROSITE" id="PS51257">
    <property type="entry name" value="PROKAR_LIPOPROTEIN"/>
    <property type="match status" value="1"/>
</dbReference>
<evidence type="ECO:0000256" key="1">
    <source>
        <dbReference type="ARBA" id="ARBA00000971"/>
    </source>
</evidence>
<feature type="domain" description="PPIase FKBP-type" evidence="6">
    <location>
        <begin position="201"/>
        <end position="291"/>
    </location>
</feature>
<evidence type="ECO:0000313" key="7">
    <source>
        <dbReference type="EMBL" id="CAB5125940.1"/>
    </source>
</evidence>
<evidence type="ECO:0000259" key="6">
    <source>
        <dbReference type="PROSITE" id="PS50059"/>
    </source>
</evidence>
<dbReference type="PROSITE" id="PS50059">
    <property type="entry name" value="FKBP_PPIASE"/>
    <property type="match status" value="2"/>
</dbReference>
<dbReference type="InterPro" id="IPR001179">
    <property type="entry name" value="PPIase_FKBP_dom"/>
</dbReference>
<feature type="region of interest" description="Disordered" evidence="5">
    <location>
        <begin position="31"/>
        <end position="55"/>
    </location>
</feature>
<dbReference type="InterPro" id="IPR046357">
    <property type="entry name" value="PPIase_dom_sf"/>
</dbReference>
<proteinExistence type="predicted"/>
<evidence type="ECO:0000256" key="3">
    <source>
        <dbReference type="ARBA" id="ARBA00023110"/>
    </source>
</evidence>
<comment type="catalytic activity">
    <reaction evidence="1">
        <text>[protein]-peptidylproline (omega=180) = [protein]-peptidylproline (omega=0)</text>
        <dbReference type="Rhea" id="RHEA:16237"/>
        <dbReference type="Rhea" id="RHEA-COMP:10747"/>
        <dbReference type="Rhea" id="RHEA-COMP:10748"/>
        <dbReference type="ChEBI" id="CHEBI:83833"/>
        <dbReference type="ChEBI" id="CHEBI:83834"/>
        <dbReference type="EC" id="5.2.1.8"/>
    </reaction>
</comment>
<organism evidence="7">
    <name type="scientific">freshwater metagenome</name>
    <dbReference type="NCBI Taxonomy" id="449393"/>
    <lineage>
        <taxon>unclassified sequences</taxon>
        <taxon>metagenomes</taxon>
        <taxon>ecological metagenomes</taxon>
    </lineage>
</organism>
<name>A0A6J7W1I2_9ZZZZ</name>
<dbReference type="AlphaFoldDB" id="A0A6J7W1I2"/>
<dbReference type="Gene3D" id="3.10.50.40">
    <property type="match status" value="2"/>
</dbReference>
<evidence type="ECO:0000256" key="4">
    <source>
        <dbReference type="ARBA" id="ARBA00023235"/>
    </source>
</evidence>
<dbReference type="SUPFAM" id="SSF54534">
    <property type="entry name" value="FKBP-like"/>
    <property type="match status" value="2"/>
</dbReference>
<dbReference type="EMBL" id="CAFBRX010000098">
    <property type="protein sequence ID" value="CAB5125940.1"/>
    <property type="molecule type" value="Genomic_DNA"/>
</dbReference>
<evidence type="ECO:0000256" key="5">
    <source>
        <dbReference type="SAM" id="MobiDB-lite"/>
    </source>
</evidence>
<reference evidence="7" key="1">
    <citation type="submission" date="2020-05" db="EMBL/GenBank/DDBJ databases">
        <authorList>
            <person name="Chiriac C."/>
            <person name="Salcher M."/>
            <person name="Ghai R."/>
            <person name="Kavagutti S V."/>
        </authorList>
    </citation>
    <scope>NUCLEOTIDE SEQUENCE</scope>
</reference>
<dbReference type="PANTHER" id="PTHR43811:SF19">
    <property type="entry name" value="39 KDA FK506-BINDING NUCLEAR PROTEIN"/>
    <property type="match status" value="1"/>
</dbReference>
<dbReference type="EC" id="5.2.1.8" evidence="2"/>
<dbReference type="Pfam" id="PF00254">
    <property type="entry name" value="FKBP_C"/>
    <property type="match status" value="2"/>
</dbReference>
<protein>
    <recommendedName>
        <fullName evidence="2">peptidylprolyl isomerase</fullName>
        <ecNumber evidence="2">5.2.1.8</ecNumber>
    </recommendedName>
</protein>
<sequence>MSSRTSRSLLALAVMSTMFIASCGSDGSSNTSDSILASDPADTGVEPKVSLPDESPTELVITDITEGTGEGAVSGDTVFVYYVGVLSEDGTRFDGNFDAEPFAVTLGAGAVIDGWDQGLIGIKTGGRRQLDIPSDLAYGPTGSGEAIPPDTAISFIVDAVAIVPAVDPADEPKITIEGGANITETVSDDLVVGEGNEAIVDSNVLVNIIAYRADTGELLVSTWGDPTPVAFALSEGVTLPGLAQGIAGMKVGGRRQISIPFIDAFGPEGNEEMGLPPSVDLIVIVDLLATF</sequence>
<accession>A0A6J7W1I2</accession>
<gene>
    <name evidence="7" type="ORF">UFOPK4422_01004</name>
</gene>